<dbReference type="RefSeq" id="WP_142811847.1">
    <property type="nucleotide sequence ID" value="NZ_CP036282.1"/>
</dbReference>
<protein>
    <submittedName>
        <fullName evidence="1">PAAR domain-containing protein</fullName>
    </submittedName>
</protein>
<organism evidence="1 2">
    <name type="scientific">Rhodoferax aquaticus</name>
    <dbReference type="NCBI Taxonomy" id="2527691"/>
    <lineage>
        <taxon>Bacteria</taxon>
        <taxon>Pseudomonadati</taxon>
        <taxon>Pseudomonadota</taxon>
        <taxon>Betaproteobacteria</taxon>
        <taxon>Burkholderiales</taxon>
        <taxon>Comamonadaceae</taxon>
        <taxon>Rhodoferax</taxon>
    </lineage>
</organism>
<dbReference type="AlphaFoldDB" id="A0A515EPU0"/>
<dbReference type="CDD" id="cd14744">
    <property type="entry name" value="PAAR_CT_2"/>
    <property type="match status" value="1"/>
</dbReference>
<reference evidence="2" key="1">
    <citation type="submission" date="2019-02" db="EMBL/GenBank/DDBJ databases">
        <title>Complete genome sequence of Rhodoferax sp. Gr-4.</title>
        <authorList>
            <person name="Jin L."/>
        </authorList>
    </citation>
    <scope>NUCLEOTIDE SEQUENCE [LARGE SCALE GENOMIC DNA]</scope>
    <source>
        <strain evidence="2">Gr-4</strain>
    </source>
</reference>
<evidence type="ECO:0000313" key="1">
    <source>
        <dbReference type="EMBL" id="QDL54691.1"/>
    </source>
</evidence>
<name>A0A515EPU0_9BURK</name>
<evidence type="ECO:0000313" key="2">
    <source>
        <dbReference type="Proteomes" id="UP000317365"/>
    </source>
</evidence>
<dbReference type="Gene3D" id="2.60.200.60">
    <property type="match status" value="1"/>
</dbReference>
<proteinExistence type="predicted"/>
<accession>A0A515EPU0</accession>
<reference evidence="2" key="2">
    <citation type="journal article" date="2020" name="Int. J. Syst. Evol. Microbiol.">
        <title>Genomic insights into a novel species Rhodoferax aquaticus sp. nov., isolated from freshwater.</title>
        <authorList>
            <person name="Li T."/>
            <person name="Zhuo Y."/>
            <person name="Jin C.Z."/>
            <person name="Wu X."/>
            <person name="Ko S.R."/>
            <person name="Jin F.J."/>
            <person name="Ahn C.Y."/>
            <person name="Oh H.M."/>
            <person name="Lee H.G."/>
            <person name="Jin L."/>
        </authorList>
    </citation>
    <scope>NUCLEOTIDE SEQUENCE [LARGE SCALE GENOMIC DNA]</scope>
    <source>
        <strain evidence="2">Gr-4</strain>
    </source>
</reference>
<dbReference type="EMBL" id="CP036282">
    <property type="protein sequence ID" value="QDL54691.1"/>
    <property type="molecule type" value="Genomic_DNA"/>
</dbReference>
<gene>
    <name evidence="1" type="ORF">EXZ61_11210</name>
</gene>
<dbReference type="InterPro" id="IPR008727">
    <property type="entry name" value="PAAR_motif"/>
</dbReference>
<keyword evidence="2" id="KW-1185">Reference proteome</keyword>
<dbReference type="KEGG" id="rhg:EXZ61_11210"/>
<dbReference type="Pfam" id="PF05488">
    <property type="entry name" value="PAAR_motif"/>
    <property type="match status" value="1"/>
</dbReference>
<sequence>MARTIIVVGDPTSHGGTVVSGSPTRFIMGKAIARMGDNVDCPKTYPGGAPHGVNPIVEGESSCLIDGIPVALEGHATACGCTLIGTVPVRHG</sequence>
<dbReference type="Proteomes" id="UP000317365">
    <property type="component" value="Chromosome"/>
</dbReference>